<organism evidence="1 2">
    <name type="scientific">Mucilaginibacter pallidiroseus</name>
    <dbReference type="NCBI Taxonomy" id="2599295"/>
    <lineage>
        <taxon>Bacteria</taxon>
        <taxon>Pseudomonadati</taxon>
        <taxon>Bacteroidota</taxon>
        <taxon>Sphingobacteriia</taxon>
        <taxon>Sphingobacteriales</taxon>
        <taxon>Sphingobacteriaceae</taxon>
        <taxon>Mucilaginibacter</taxon>
    </lineage>
</organism>
<sequence>MRNILDVAPSLAEYFIDVEQIISDSPPSFDDTNNILGKYRQYLASFMLIVAAKVSLFEHQDNDWQSIFGHEFDVYYHCFKSKIQEGVYLSDQSICANLIDEIDGKSA</sequence>
<dbReference type="Proteomes" id="UP000320042">
    <property type="component" value="Unassembled WGS sequence"/>
</dbReference>
<protein>
    <submittedName>
        <fullName evidence="1">Uncharacterized protein</fullName>
    </submittedName>
</protein>
<dbReference type="OrthoDB" id="1490702at2"/>
<name>A0A563UFR4_9SPHI</name>
<gene>
    <name evidence="1" type="ORF">FPZ43_04515</name>
</gene>
<reference evidence="1 2" key="1">
    <citation type="submission" date="2019-07" db="EMBL/GenBank/DDBJ databases">
        <authorList>
            <person name="Kim J."/>
        </authorList>
    </citation>
    <scope>NUCLEOTIDE SEQUENCE [LARGE SCALE GENOMIC DNA]</scope>
    <source>
        <strain evidence="2">dk17</strain>
    </source>
</reference>
<evidence type="ECO:0000313" key="1">
    <source>
        <dbReference type="EMBL" id="TWR30212.1"/>
    </source>
</evidence>
<dbReference type="RefSeq" id="WP_146380672.1">
    <property type="nucleotide sequence ID" value="NZ_VOEJ01000002.1"/>
</dbReference>
<proteinExistence type="predicted"/>
<comment type="caution">
    <text evidence="1">The sequence shown here is derived from an EMBL/GenBank/DDBJ whole genome shotgun (WGS) entry which is preliminary data.</text>
</comment>
<accession>A0A563UFR4</accession>
<dbReference type="EMBL" id="VOEJ01000002">
    <property type="protein sequence ID" value="TWR30212.1"/>
    <property type="molecule type" value="Genomic_DNA"/>
</dbReference>
<evidence type="ECO:0000313" key="2">
    <source>
        <dbReference type="Proteomes" id="UP000320042"/>
    </source>
</evidence>
<keyword evidence="2" id="KW-1185">Reference proteome</keyword>
<dbReference type="AlphaFoldDB" id="A0A563UFR4"/>